<dbReference type="CDD" id="cd22888">
    <property type="entry name" value="CcO_VIIa_fungal"/>
    <property type="match status" value="1"/>
</dbReference>
<dbReference type="Proteomes" id="UP001239213">
    <property type="component" value="Unassembled WGS sequence"/>
</dbReference>
<proteinExistence type="predicted"/>
<accession>A0AAI9VER1</accession>
<keyword evidence="2" id="KW-1185">Reference proteome</keyword>
<protein>
    <submittedName>
        <fullName evidence="1">Cytochrome c oxidase subunit COX9</fullName>
    </submittedName>
</protein>
<name>A0AAI9VER1_9PEZI</name>
<evidence type="ECO:0000313" key="1">
    <source>
        <dbReference type="EMBL" id="KAK1480658.1"/>
    </source>
</evidence>
<dbReference type="AlphaFoldDB" id="A0AAI9VER1"/>
<comment type="caution">
    <text evidence="1">The sequence shown here is derived from an EMBL/GenBank/DDBJ whole genome shotgun (WGS) entry which is preliminary data.</text>
</comment>
<sequence length="217" mass="23782">MGRELVRYNTANRLVGRLMAATASIPPVTGKKCSEDPMRVDGRPWATSLGLFSRCSSGQCQGQPGQSTITLVEEELNITPFELPAKYLSIVKQPSDYELSAQSTTTTLSALHITMAGATAVKPITGEEDEGQRTMLRRNLVLDLGIALGKSFSATCRFATPNDSINVAFTGLGFAMANSHPRKLRLNHRYGFHMPRTNARDSYYAKLEQQKAEARKA</sequence>
<organism evidence="1 2">
    <name type="scientific">Colletotrichum cuscutae</name>
    <dbReference type="NCBI Taxonomy" id="1209917"/>
    <lineage>
        <taxon>Eukaryota</taxon>
        <taxon>Fungi</taxon>
        <taxon>Dikarya</taxon>
        <taxon>Ascomycota</taxon>
        <taxon>Pezizomycotina</taxon>
        <taxon>Sordariomycetes</taxon>
        <taxon>Hypocreomycetidae</taxon>
        <taxon>Glomerellales</taxon>
        <taxon>Glomerellaceae</taxon>
        <taxon>Colletotrichum</taxon>
        <taxon>Colletotrichum acutatum species complex</taxon>
    </lineage>
</organism>
<reference evidence="1" key="1">
    <citation type="submission" date="2016-11" db="EMBL/GenBank/DDBJ databases">
        <title>The genome sequence of Colletotrichum cuscutae.</title>
        <authorList>
            <person name="Baroncelli R."/>
        </authorList>
    </citation>
    <scope>NUCLEOTIDE SEQUENCE</scope>
    <source>
        <strain evidence="1">IMI 304802</strain>
    </source>
</reference>
<dbReference type="EMBL" id="MPDP01000106">
    <property type="protein sequence ID" value="KAK1480658.1"/>
    <property type="molecule type" value="Genomic_DNA"/>
</dbReference>
<gene>
    <name evidence="1" type="ORF">CCUS01_16146</name>
</gene>
<evidence type="ECO:0000313" key="2">
    <source>
        <dbReference type="Proteomes" id="UP001239213"/>
    </source>
</evidence>